<comment type="caution">
    <text evidence="2">The sequence shown here is derived from an EMBL/GenBank/DDBJ whole genome shotgun (WGS) entry which is preliminary data.</text>
</comment>
<dbReference type="PANTHER" id="PTHR39339:SF1">
    <property type="entry name" value="CHAD DOMAIN-CONTAINING PROTEIN"/>
    <property type="match status" value="1"/>
</dbReference>
<sequence length="253" mass="28781">MARLIDSLIARILTEEVALRACRARLQARTDPEALHDLRVSLRRLRSLLRPLKQMPMVEPLTEAAKAVGDLGGPLRDLEVLCGELRAQGQDTAADHRAEGLEQGYRALLASQALGGLFIALDALPGFWRLLQREGHLRGLRKRLRKRLDKQRRRLHDALGDPDYDRHRLRLLVKRVRYGAEAYPDLMPLDARLMRLLKATQSAIGDWHDCHQWLLRAEEEPDLAACRVAWRQRMGAAEKRADGAVRRLRSALG</sequence>
<organism evidence="2 3">
    <name type="scientific">Pseudomonas mangiferae</name>
    <dbReference type="NCBI Taxonomy" id="2593654"/>
    <lineage>
        <taxon>Bacteria</taxon>
        <taxon>Pseudomonadati</taxon>
        <taxon>Pseudomonadota</taxon>
        <taxon>Gammaproteobacteria</taxon>
        <taxon>Pseudomonadales</taxon>
        <taxon>Pseudomonadaceae</taxon>
        <taxon>Pseudomonas</taxon>
    </lineage>
</organism>
<dbReference type="EMBL" id="VJOY01000008">
    <property type="protein sequence ID" value="TRX74311.1"/>
    <property type="molecule type" value="Genomic_DNA"/>
</dbReference>
<keyword evidence="3" id="KW-1185">Reference proteome</keyword>
<dbReference type="Gene3D" id="1.40.20.10">
    <property type="entry name" value="CHAD domain"/>
    <property type="match status" value="1"/>
</dbReference>
<dbReference type="OrthoDB" id="8587394at2"/>
<dbReference type="SMART" id="SM00880">
    <property type="entry name" value="CHAD"/>
    <property type="match status" value="1"/>
</dbReference>
<accession>A0A553GXT0</accession>
<dbReference type="InterPro" id="IPR038186">
    <property type="entry name" value="CHAD_dom_sf"/>
</dbReference>
<reference evidence="2 3" key="1">
    <citation type="submission" date="2019-07" db="EMBL/GenBank/DDBJ databases">
        <title>Pseudomonas mangiferae sp. nov., isolated from bark of mango tree in Thailand.</title>
        <authorList>
            <person name="Srisuk N."/>
            <person name="Anurat P."/>
        </authorList>
    </citation>
    <scope>NUCLEOTIDE SEQUENCE [LARGE SCALE GENOMIC DNA]</scope>
    <source>
        <strain evidence="2 3">DMKU_BBB3-04</strain>
    </source>
</reference>
<dbReference type="RefSeq" id="WP_143488639.1">
    <property type="nucleotide sequence ID" value="NZ_VJOY01000008.1"/>
</dbReference>
<dbReference type="AlphaFoldDB" id="A0A553GXT0"/>
<name>A0A553GXT0_9PSED</name>
<evidence type="ECO:0000259" key="1">
    <source>
        <dbReference type="PROSITE" id="PS51708"/>
    </source>
</evidence>
<dbReference type="PANTHER" id="PTHR39339">
    <property type="entry name" value="SLR1444 PROTEIN"/>
    <property type="match status" value="1"/>
</dbReference>
<dbReference type="Pfam" id="PF05235">
    <property type="entry name" value="CHAD"/>
    <property type="match status" value="1"/>
</dbReference>
<protein>
    <submittedName>
        <fullName evidence="2">CHAD domain-containing protein</fullName>
    </submittedName>
</protein>
<feature type="domain" description="CHAD" evidence="1">
    <location>
        <begin position="1"/>
        <end position="253"/>
    </location>
</feature>
<proteinExistence type="predicted"/>
<gene>
    <name evidence="2" type="ORF">FM069_12235</name>
</gene>
<dbReference type="InterPro" id="IPR007899">
    <property type="entry name" value="CHAD_dom"/>
</dbReference>
<dbReference type="Proteomes" id="UP000315235">
    <property type="component" value="Unassembled WGS sequence"/>
</dbReference>
<evidence type="ECO:0000313" key="2">
    <source>
        <dbReference type="EMBL" id="TRX74311.1"/>
    </source>
</evidence>
<dbReference type="PROSITE" id="PS51708">
    <property type="entry name" value="CHAD"/>
    <property type="match status" value="1"/>
</dbReference>
<evidence type="ECO:0000313" key="3">
    <source>
        <dbReference type="Proteomes" id="UP000315235"/>
    </source>
</evidence>